<dbReference type="Proteomes" id="UP000002762">
    <property type="component" value="Unassembled WGS sequence"/>
</dbReference>
<dbReference type="GeneID" id="19893351"/>
<evidence type="ECO:0000313" key="10">
    <source>
        <dbReference type="EMBL" id="EJP60712.1"/>
    </source>
</evidence>
<evidence type="ECO:0000256" key="8">
    <source>
        <dbReference type="SAM" id="MobiDB-lite"/>
    </source>
</evidence>
<dbReference type="EMBL" id="JH725289">
    <property type="protein sequence ID" value="EJP60712.1"/>
    <property type="molecule type" value="Genomic_DNA"/>
</dbReference>
<dbReference type="GO" id="GO:0005730">
    <property type="term" value="C:nucleolus"/>
    <property type="evidence" value="ECO:0007669"/>
    <property type="project" value="UniProtKB-SubCell"/>
</dbReference>
<evidence type="ECO:0000259" key="9">
    <source>
        <dbReference type="Pfam" id="PF14615"/>
    </source>
</evidence>
<feature type="domain" description="Ribosome-assembly protein 3 C-terminal" evidence="9">
    <location>
        <begin position="162"/>
        <end position="207"/>
    </location>
</feature>
<keyword evidence="11" id="KW-1185">Reference proteome</keyword>
<evidence type="ECO:0000256" key="6">
    <source>
        <dbReference type="ARBA" id="ARBA00023242"/>
    </source>
</evidence>
<dbReference type="InParanoid" id="J4UEM4"/>
<name>J4UEM4_BEAB2</name>
<reference evidence="10 11" key="1">
    <citation type="journal article" date="2012" name="Sci. Rep.">
        <title>Genomic perspectives on the evolution of fungal entomopathogenicity in Beauveria bassiana.</title>
        <authorList>
            <person name="Xiao G."/>
            <person name="Ying S.H."/>
            <person name="Zheng P."/>
            <person name="Wang Z.L."/>
            <person name="Zhang S."/>
            <person name="Xie X.Q."/>
            <person name="Shang Y."/>
            <person name="St Leger R.J."/>
            <person name="Zhao G.P."/>
            <person name="Wang C."/>
            <person name="Feng M.G."/>
        </authorList>
    </citation>
    <scope>NUCLEOTIDE SEQUENCE [LARGE SCALE GENOMIC DNA]</scope>
    <source>
        <strain evidence="10 11">ARSEF 2860</strain>
    </source>
</reference>
<proteinExistence type="inferred from homology"/>
<dbReference type="PANTHER" id="PTHR28127:SF1">
    <property type="entry name" value="RIBOSOME ASSEMBLY PROTEIN 3"/>
    <property type="match status" value="1"/>
</dbReference>
<dbReference type="InterPro" id="IPR028217">
    <property type="entry name" value="Rsa3_C"/>
</dbReference>
<dbReference type="RefSeq" id="XP_008603658.1">
    <property type="nucleotide sequence ID" value="XM_008605436.1"/>
</dbReference>
<dbReference type="HOGENOM" id="CLU_1184835_0_0_1"/>
<keyword evidence="5" id="KW-0690">Ribosome biogenesis</keyword>
<organism evidence="10 11">
    <name type="scientific">Beauveria bassiana (strain ARSEF 2860)</name>
    <name type="common">White muscardine disease fungus</name>
    <name type="synonym">Tritirachium shiotae</name>
    <dbReference type="NCBI Taxonomy" id="655819"/>
    <lineage>
        <taxon>Eukaryota</taxon>
        <taxon>Fungi</taxon>
        <taxon>Dikarya</taxon>
        <taxon>Ascomycota</taxon>
        <taxon>Pezizomycotina</taxon>
        <taxon>Sordariomycetes</taxon>
        <taxon>Hypocreomycetidae</taxon>
        <taxon>Hypocreales</taxon>
        <taxon>Cordycipitaceae</taxon>
        <taxon>Beauveria</taxon>
    </lineage>
</organism>
<evidence type="ECO:0000256" key="4">
    <source>
        <dbReference type="ARBA" id="ARBA00015339"/>
    </source>
</evidence>
<feature type="region of interest" description="Disordered" evidence="8">
    <location>
        <begin position="49"/>
        <end position="90"/>
    </location>
</feature>
<keyword evidence="7" id="KW-0687">Ribonucleoprotein</keyword>
<accession>J4UEM4</accession>
<dbReference type="PANTHER" id="PTHR28127">
    <property type="entry name" value="RIBOSOME ASSEMBLY PROTEIN 3"/>
    <property type="match status" value="1"/>
</dbReference>
<dbReference type="OrthoDB" id="69550at2759"/>
<dbReference type="AlphaFoldDB" id="J4UEM4"/>
<evidence type="ECO:0000256" key="1">
    <source>
        <dbReference type="ARBA" id="ARBA00003035"/>
    </source>
</evidence>
<comment type="similarity">
    <text evidence="3">Belongs to the RSA3 family.</text>
</comment>
<sequence>MPTRNDIAYSVCAAYAVWHSVDAPVVPCMLKGIAIVRHVCWLSMTTAHTRSKDGNTSRRIQQTNSSTQVRARVNDPTHRRSKRTRDSCDRRTQKYRVGVWAIIELVGLPPSATFEWTKNSSHLQQHQLHSEPRPKFTPIEVSLQESSKVYAQMSEKNIELGFSSGYLQRLTQELSEDLDKVRNADDFKAESVPFLVHALAQGSLQFSKNDKKRIVQAMEEQIEDEQTKDKQTKR</sequence>
<protein>
    <recommendedName>
        <fullName evidence="4">Ribosome assembly protein 3</fullName>
    </recommendedName>
</protein>
<evidence type="ECO:0000313" key="11">
    <source>
        <dbReference type="Proteomes" id="UP000002762"/>
    </source>
</evidence>
<dbReference type="STRING" id="655819.J4UEM4"/>
<gene>
    <name evidence="10" type="ORF">BBA_10339</name>
</gene>
<evidence type="ECO:0000256" key="2">
    <source>
        <dbReference type="ARBA" id="ARBA00004604"/>
    </source>
</evidence>
<keyword evidence="6" id="KW-0539">Nucleus</keyword>
<comment type="subcellular location">
    <subcellularLocation>
        <location evidence="2">Nucleus</location>
        <location evidence="2">Nucleolus</location>
    </subcellularLocation>
</comment>
<evidence type="ECO:0000256" key="3">
    <source>
        <dbReference type="ARBA" id="ARBA00006256"/>
    </source>
</evidence>
<comment type="function">
    <text evidence="1">Required for efficient biogenesis of the 60S ribosomal subunit.</text>
</comment>
<dbReference type="GO" id="GO:0000027">
    <property type="term" value="P:ribosomal large subunit assembly"/>
    <property type="evidence" value="ECO:0007669"/>
    <property type="project" value="TreeGrafter"/>
</dbReference>
<dbReference type="GO" id="GO:0030687">
    <property type="term" value="C:preribosome, large subunit precursor"/>
    <property type="evidence" value="ECO:0007669"/>
    <property type="project" value="TreeGrafter"/>
</dbReference>
<dbReference type="Pfam" id="PF14615">
    <property type="entry name" value="Rsa3"/>
    <property type="match status" value="1"/>
</dbReference>
<dbReference type="InterPro" id="IPR051898">
    <property type="entry name" value="Ribosome_Assembly_3"/>
</dbReference>
<feature type="compositionally biased region" description="Basic and acidic residues" evidence="8">
    <location>
        <begin position="72"/>
        <end position="90"/>
    </location>
</feature>
<evidence type="ECO:0000256" key="7">
    <source>
        <dbReference type="ARBA" id="ARBA00023274"/>
    </source>
</evidence>
<evidence type="ECO:0000256" key="5">
    <source>
        <dbReference type="ARBA" id="ARBA00022517"/>
    </source>
</evidence>
<feature type="compositionally biased region" description="Polar residues" evidence="8">
    <location>
        <begin position="57"/>
        <end position="69"/>
    </location>
</feature>